<evidence type="ECO:0000313" key="2">
    <source>
        <dbReference type="Proteomes" id="UP001320119"/>
    </source>
</evidence>
<dbReference type="Proteomes" id="UP001320119">
    <property type="component" value="Chromosome"/>
</dbReference>
<dbReference type="EMBL" id="AP023086">
    <property type="protein sequence ID" value="BCD99355.1"/>
    <property type="molecule type" value="Genomic_DNA"/>
</dbReference>
<evidence type="ECO:0000313" key="1">
    <source>
        <dbReference type="EMBL" id="BCD99355.1"/>
    </source>
</evidence>
<gene>
    <name evidence="1" type="ORF">MARGE09_P3557</name>
</gene>
<sequence length="112" mass="11892">MATVPPSKAAKLAALVYAVQNERTSDLFFGDASFSTEKAQTLQATVGSRLINTKDGFGACATGAGIYENDVFLVFRGSTFANYGADWISNARIGLEIGISGKPVHIGFNHIF</sequence>
<accession>A0AAN1WKP1</accession>
<proteinExistence type="predicted"/>
<protein>
    <submittedName>
        <fullName evidence="1">Uncharacterized protein</fullName>
    </submittedName>
</protein>
<name>A0AAN1WKP1_9GAMM</name>
<dbReference type="KEGG" id="marq:MARGE09_P3557"/>
<keyword evidence="2" id="KW-1185">Reference proteome</keyword>
<reference evidence="1 2" key="1">
    <citation type="journal article" date="2022" name="IScience">
        <title>An ultrasensitive nanofiber-based assay for enzymatic hydrolysis and deep-sea microbial degradation of cellulose.</title>
        <authorList>
            <person name="Tsudome M."/>
            <person name="Tachioka M."/>
            <person name="Miyazaki M."/>
            <person name="Uchimura K."/>
            <person name="Tsuda M."/>
            <person name="Takaki Y."/>
            <person name="Deguchi S."/>
        </authorList>
    </citation>
    <scope>NUCLEOTIDE SEQUENCE [LARGE SCALE GENOMIC DNA]</scope>
    <source>
        <strain evidence="1 2">GE09</strain>
    </source>
</reference>
<dbReference type="AlphaFoldDB" id="A0AAN1WKP1"/>
<dbReference type="RefSeq" id="WP_236984569.1">
    <property type="nucleotide sequence ID" value="NZ_AP023086.1"/>
</dbReference>
<organism evidence="1 2">
    <name type="scientific">Marinagarivorans cellulosilyticus</name>
    <dbReference type="NCBI Taxonomy" id="2721545"/>
    <lineage>
        <taxon>Bacteria</taxon>
        <taxon>Pseudomonadati</taxon>
        <taxon>Pseudomonadota</taxon>
        <taxon>Gammaproteobacteria</taxon>
        <taxon>Cellvibrionales</taxon>
        <taxon>Cellvibrionaceae</taxon>
        <taxon>Marinagarivorans</taxon>
    </lineage>
</organism>